<reference evidence="4" key="1">
    <citation type="submission" date="2022-11" db="EMBL/GenBank/DDBJ databases">
        <authorList>
            <person name="Petersen C."/>
        </authorList>
    </citation>
    <scope>NUCLEOTIDE SEQUENCE</scope>
    <source>
        <strain evidence="4">IBT 26290</strain>
    </source>
</reference>
<evidence type="ECO:0000256" key="2">
    <source>
        <dbReference type="ARBA" id="ARBA00022898"/>
    </source>
</evidence>
<dbReference type="PANTHER" id="PTHR43510">
    <property type="entry name" value="AMINOTRANSFERASE FUNCTION, HYPOTHETICAL (EUROFUNG)"/>
    <property type="match status" value="1"/>
</dbReference>
<sequence length="399" mass="43461">MTSLASFELPKWIDLNKNNASLVLAGSATPALSIQDLIDLSSDRQTTSSNLSFGSLKLSLGSPRGGEPLRKQIAELYNELITADHIFPAHGTSGANSLVFQSLLSPGDHVIAMYPSYTQLISLPKSSGVDVSYWTLDLQNRAQANIQQLKDLIRPTTKMIVLNNPNNPLGTILAREMQTEIVALARSHGLTILVDEIFRPLFHDGTEAPPSFVELSSDYENIIVTSSMSKAWGLSGTRIGWLATRNAAVLTKCFDRGLYTTMALSSIDEGIAAEALSERCRPQILAKHSELVRKNLVLLDNFISQHQDVCSWTRPNAGGTAFVHFASGGVPVDDVDFCRKLKEKAGVLLAPGSLCFALGGDRDFRGFVRLHLTVQPEIMESALVAIDNFLGDYLKGQFS</sequence>
<keyword evidence="2" id="KW-0663">Pyridoxal phosphate</keyword>
<dbReference type="EMBL" id="JAPQKN010000001">
    <property type="protein sequence ID" value="KAJ5176602.1"/>
    <property type="molecule type" value="Genomic_DNA"/>
</dbReference>
<comment type="caution">
    <text evidence="4">The sequence shown here is derived from an EMBL/GenBank/DDBJ whole genome shotgun (WGS) entry which is preliminary data.</text>
</comment>
<dbReference type="GO" id="GO:0030170">
    <property type="term" value="F:pyridoxal phosphate binding"/>
    <property type="evidence" value="ECO:0007669"/>
    <property type="project" value="InterPro"/>
</dbReference>
<accession>A0A9W9IHN0</accession>
<reference evidence="4" key="2">
    <citation type="journal article" date="2023" name="IMA Fungus">
        <title>Comparative genomic study of the Penicillium genus elucidates a diverse pangenome and 15 lateral gene transfer events.</title>
        <authorList>
            <person name="Petersen C."/>
            <person name="Sorensen T."/>
            <person name="Nielsen M.R."/>
            <person name="Sondergaard T.E."/>
            <person name="Sorensen J.L."/>
            <person name="Fitzpatrick D.A."/>
            <person name="Frisvad J.C."/>
            <person name="Nielsen K.L."/>
        </authorList>
    </citation>
    <scope>NUCLEOTIDE SEQUENCE</scope>
    <source>
        <strain evidence="4">IBT 26290</strain>
    </source>
</reference>
<dbReference type="InterPro" id="IPR015422">
    <property type="entry name" value="PyrdxlP-dep_Trfase_small"/>
</dbReference>
<dbReference type="OrthoDB" id="7042322at2759"/>
<dbReference type="GeneID" id="81423780"/>
<dbReference type="InterPro" id="IPR015421">
    <property type="entry name" value="PyrdxlP-dep_Trfase_major"/>
</dbReference>
<evidence type="ECO:0000259" key="3">
    <source>
        <dbReference type="Pfam" id="PF00155"/>
    </source>
</evidence>
<dbReference type="InterPro" id="IPR004838">
    <property type="entry name" value="NHTrfase_class1_PyrdxlP-BS"/>
</dbReference>
<dbReference type="InterPro" id="IPR004839">
    <property type="entry name" value="Aminotransferase_I/II_large"/>
</dbReference>
<name>A0A9W9IHN0_9EURO</name>
<keyword evidence="5" id="KW-1185">Reference proteome</keyword>
<dbReference type="GO" id="GO:0003824">
    <property type="term" value="F:catalytic activity"/>
    <property type="evidence" value="ECO:0007669"/>
    <property type="project" value="InterPro"/>
</dbReference>
<feature type="domain" description="Aminotransferase class I/classII large" evidence="3">
    <location>
        <begin position="60"/>
        <end position="386"/>
    </location>
</feature>
<dbReference type="Proteomes" id="UP001149163">
    <property type="component" value="Unassembled WGS sequence"/>
</dbReference>
<dbReference type="Gene3D" id="3.40.640.10">
    <property type="entry name" value="Type I PLP-dependent aspartate aminotransferase-like (Major domain)"/>
    <property type="match status" value="1"/>
</dbReference>
<dbReference type="InterPro" id="IPR015424">
    <property type="entry name" value="PyrdxlP-dep_Trfase"/>
</dbReference>
<comment type="similarity">
    <text evidence="1">Belongs to the class-I pyridoxal-phosphate-dependent aminotransferase family.</text>
</comment>
<evidence type="ECO:0000256" key="1">
    <source>
        <dbReference type="ARBA" id="ARBA00007441"/>
    </source>
</evidence>
<protein>
    <recommendedName>
        <fullName evidence="3">Aminotransferase class I/classII large domain-containing protein</fullName>
    </recommendedName>
</protein>
<dbReference type="Gene3D" id="3.90.1150.10">
    <property type="entry name" value="Aspartate Aminotransferase, domain 1"/>
    <property type="match status" value="1"/>
</dbReference>
<evidence type="ECO:0000313" key="4">
    <source>
        <dbReference type="EMBL" id="KAJ5176602.1"/>
    </source>
</evidence>
<proteinExistence type="inferred from homology"/>
<evidence type="ECO:0000313" key="5">
    <source>
        <dbReference type="Proteomes" id="UP001149163"/>
    </source>
</evidence>
<dbReference type="AlphaFoldDB" id="A0A9W9IHN0"/>
<organism evidence="4 5">
    <name type="scientific">Penicillium canariense</name>
    <dbReference type="NCBI Taxonomy" id="189055"/>
    <lineage>
        <taxon>Eukaryota</taxon>
        <taxon>Fungi</taxon>
        <taxon>Dikarya</taxon>
        <taxon>Ascomycota</taxon>
        <taxon>Pezizomycotina</taxon>
        <taxon>Eurotiomycetes</taxon>
        <taxon>Eurotiomycetidae</taxon>
        <taxon>Eurotiales</taxon>
        <taxon>Aspergillaceae</taxon>
        <taxon>Penicillium</taxon>
    </lineage>
</organism>
<dbReference type="RefSeq" id="XP_056548210.1">
    <property type="nucleotide sequence ID" value="XM_056684604.1"/>
</dbReference>
<dbReference type="SUPFAM" id="SSF53383">
    <property type="entry name" value="PLP-dependent transferases"/>
    <property type="match status" value="1"/>
</dbReference>
<dbReference type="CDD" id="cd00609">
    <property type="entry name" value="AAT_like"/>
    <property type="match status" value="1"/>
</dbReference>
<dbReference type="PROSITE" id="PS00105">
    <property type="entry name" value="AA_TRANSFER_CLASS_1"/>
    <property type="match status" value="1"/>
</dbReference>
<dbReference type="Pfam" id="PF00155">
    <property type="entry name" value="Aminotran_1_2"/>
    <property type="match status" value="1"/>
</dbReference>
<gene>
    <name evidence="4" type="ORF">N7482_002479</name>
</gene>
<dbReference type="PANTHER" id="PTHR43510:SF1">
    <property type="entry name" value="AMINOTRANSFERASE FUNCTION, HYPOTHETICAL (EUROFUNG)"/>
    <property type="match status" value="1"/>
</dbReference>